<dbReference type="InterPro" id="IPR014222">
    <property type="entry name" value="Cyt_c_oxidase_su2"/>
</dbReference>
<evidence type="ECO:0000256" key="10">
    <source>
        <dbReference type="ARBA" id="ARBA00022989"/>
    </source>
</evidence>
<dbReference type="InterPro" id="IPR036257">
    <property type="entry name" value="Cyt_c_oxidase_su2_TM_sf"/>
</dbReference>
<dbReference type="SUPFAM" id="SSF81464">
    <property type="entry name" value="Cytochrome c oxidase subunit II-like, transmembrane region"/>
    <property type="match status" value="1"/>
</dbReference>
<evidence type="ECO:0000256" key="7">
    <source>
        <dbReference type="ARBA" id="ARBA00022723"/>
    </source>
</evidence>
<dbReference type="GO" id="GO:0004129">
    <property type="term" value="F:cytochrome-c oxidase activity"/>
    <property type="evidence" value="ECO:0007669"/>
    <property type="project" value="UniProtKB-EC"/>
</dbReference>
<evidence type="ECO:0000256" key="15">
    <source>
        <dbReference type="RuleBase" id="RU000456"/>
    </source>
</evidence>
<dbReference type="GO" id="GO:0005886">
    <property type="term" value="C:plasma membrane"/>
    <property type="evidence" value="ECO:0007669"/>
    <property type="project" value="UniProtKB-SubCell"/>
</dbReference>
<dbReference type="GO" id="GO:0042773">
    <property type="term" value="P:ATP synthesis coupled electron transport"/>
    <property type="evidence" value="ECO:0007669"/>
    <property type="project" value="TreeGrafter"/>
</dbReference>
<name>A0AAU7X8A6_9HYPH</name>
<dbReference type="KEGG" id="mflg:ABS361_13695"/>
<accession>A0AAU7X8A6</accession>
<dbReference type="NCBIfam" id="TIGR02866">
    <property type="entry name" value="CoxB"/>
    <property type="match status" value="1"/>
</dbReference>
<keyword evidence="10 17" id="KW-1133">Transmembrane helix</keyword>
<keyword evidence="5 15" id="KW-0679">Respiratory chain</keyword>
<dbReference type="PROSITE" id="PS50857">
    <property type="entry name" value="COX2_CUA"/>
    <property type="match status" value="1"/>
</dbReference>
<dbReference type="InterPro" id="IPR002429">
    <property type="entry name" value="CcO_II-like_C"/>
</dbReference>
<feature type="domain" description="Cytochrome oxidase subunit II transmembrane region profile" evidence="19">
    <location>
        <begin position="26"/>
        <end position="121"/>
    </location>
</feature>
<protein>
    <recommendedName>
        <fullName evidence="16">Cytochrome c oxidase subunit 2</fullName>
        <ecNumber evidence="16">7.1.1.9</ecNumber>
    </recommendedName>
</protein>
<dbReference type="InterPro" id="IPR001505">
    <property type="entry name" value="Copper_CuA"/>
</dbReference>
<evidence type="ECO:0000256" key="17">
    <source>
        <dbReference type="SAM" id="Phobius"/>
    </source>
</evidence>
<keyword evidence="11 16" id="KW-0186">Copper</keyword>
<dbReference type="Pfam" id="PF00116">
    <property type="entry name" value="COX2"/>
    <property type="match status" value="1"/>
</dbReference>
<evidence type="ECO:0000256" key="13">
    <source>
        <dbReference type="ARBA" id="ARBA00024688"/>
    </source>
</evidence>
<dbReference type="Gene3D" id="1.10.287.90">
    <property type="match status" value="1"/>
</dbReference>
<keyword evidence="7 16" id="KW-0479">Metal-binding</keyword>
<evidence type="ECO:0000256" key="9">
    <source>
        <dbReference type="ARBA" id="ARBA00022982"/>
    </source>
</evidence>
<keyword evidence="4 15" id="KW-0813">Transport</keyword>
<evidence type="ECO:0000256" key="16">
    <source>
        <dbReference type="RuleBase" id="RU004024"/>
    </source>
</evidence>
<evidence type="ECO:0000259" key="19">
    <source>
        <dbReference type="PROSITE" id="PS50999"/>
    </source>
</evidence>
<evidence type="ECO:0000256" key="6">
    <source>
        <dbReference type="ARBA" id="ARBA00022692"/>
    </source>
</evidence>
<dbReference type="FunFam" id="2.60.40.420:FF:000001">
    <property type="entry name" value="Cytochrome c oxidase subunit 2"/>
    <property type="match status" value="1"/>
</dbReference>
<comment type="function">
    <text evidence="13 16">Subunits I and II form the functional core of the enzyme complex. Electrons originating in cytochrome c are transferred via heme a and Cu(A) to the binuclear center formed by heme a3 and Cu(B).</text>
</comment>
<evidence type="ECO:0000313" key="20">
    <source>
        <dbReference type="EMBL" id="XBY43152.1"/>
    </source>
</evidence>
<evidence type="ECO:0000259" key="18">
    <source>
        <dbReference type="PROSITE" id="PS50857"/>
    </source>
</evidence>
<keyword evidence="12 17" id="KW-0472">Membrane</keyword>
<dbReference type="InterPro" id="IPR045187">
    <property type="entry name" value="CcO_II"/>
</dbReference>
<sequence length="290" mass="32420">MARGLAVMAVLAVAFISTLGVAGATQPQPWQVYLQPANTDVHEHIHWFADFTMWIMAVITLFVLGLLIYVMVKFNAKANPTPSKTSHNTLIEVIWTVAPIMILVMIAIPSFRLLYEEMVVPPADMTIKVTGYQWYWGYEYPDLVDAKQKPVSFDSIMLADEDRKDPAKQPRLLSVDNNLIVPVGKIVRVQVTGADVIHSWAMPSFGVKMDANPGRLNETWFKARNVGMYYGQCSELCGRDHAFMPIAIQVVTDEQYKAWSEAAKTDLKNAGKVLAEMVERDGKKTNVAAN</sequence>
<organism evidence="20">
    <name type="scientific">Methyloraptor flagellatus</name>
    <dbReference type="NCBI Taxonomy" id="3162530"/>
    <lineage>
        <taxon>Bacteria</taxon>
        <taxon>Pseudomonadati</taxon>
        <taxon>Pseudomonadota</taxon>
        <taxon>Alphaproteobacteria</taxon>
        <taxon>Hyphomicrobiales</taxon>
        <taxon>Ancalomicrobiaceae</taxon>
        <taxon>Methyloraptor</taxon>
    </lineage>
</organism>
<dbReference type="PANTHER" id="PTHR22888">
    <property type="entry name" value="CYTOCHROME C OXIDASE, SUBUNIT II"/>
    <property type="match status" value="1"/>
</dbReference>
<evidence type="ECO:0000256" key="8">
    <source>
        <dbReference type="ARBA" id="ARBA00022967"/>
    </source>
</evidence>
<gene>
    <name evidence="20" type="primary">coxB</name>
    <name evidence="20" type="ORF">ABS361_13695</name>
</gene>
<keyword evidence="8" id="KW-1278">Translocase</keyword>
<feature type="domain" description="Cytochrome oxidase subunit II copper A binding" evidence="18">
    <location>
        <begin position="122"/>
        <end position="262"/>
    </location>
</feature>
<feature type="transmembrane region" description="Helical" evidence="17">
    <location>
        <begin position="93"/>
        <end position="115"/>
    </location>
</feature>
<dbReference type="CDD" id="cd13912">
    <property type="entry name" value="CcO_II_C"/>
    <property type="match status" value="1"/>
</dbReference>
<dbReference type="PANTHER" id="PTHR22888:SF9">
    <property type="entry name" value="CYTOCHROME C OXIDASE SUBUNIT 2"/>
    <property type="match status" value="1"/>
</dbReference>
<comment type="similarity">
    <text evidence="3 15">Belongs to the cytochrome c oxidase subunit 2 family.</text>
</comment>
<proteinExistence type="inferred from homology"/>
<evidence type="ECO:0000256" key="2">
    <source>
        <dbReference type="ARBA" id="ARBA00004141"/>
    </source>
</evidence>
<evidence type="ECO:0000256" key="14">
    <source>
        <dbReference type="ARBA" id="ARBA00047816"/>
    </source>
</evidence>
<reference evidence="20" key="1">
    <citation type="submission" date="2024-06" db="EMBL/GenBank/DDBJ databases">
        <title>Methylostella associata gen. nov., sp. nov., a novel Ancalomicrobiaceae-affiliated facultatively methylotrophic bacteria that feed on methanotrophs of the genus Methylococcus.</title>
        <authorList>
            <person name="Saltykova V."/>
            <person name="Danilova O.V."/>
            <person name="Oshkin I.Y."/>
            <person name="Belova S.E."/>
            <person name="Pimenov N.V."/>
            <person name="Dedysh S.N."/>
        </authorList>
    </citation>
    <scope>NUCLEOTIDE SEQUENCE</scope>
    <source>
        <strain evidence="20">S20</strain>
    </source>
</reference>
<evidence type="ECO:0000256" key="3">
    <source>
        <dbReference type="ARBA" id="ARBA00007866"/>
    </source>
</evidence>
<dbReference type="GO" id="GO:0005507">
    <property type="term" value="F:copper ion binding"/>
    <property type="evidence" value="ECO:0007669"/>
    <property type="project" value="InterPro"/>
</dbReference>
<dbReference type="AlphaFoldDB" id="A0AAU7X8A6"/>
<dbReference type="InterPro" id="IPR008972">
    <property type="entry name" value="Cupredoxin"/>
</dbReference>
<evidence type="ECO:0000256" key="12">
    <source>
        <dbReference type="ARBA" id="ARBA00023136"/>
    </source>
</evidence>
<keyword evidence="6 15" id="KW-0812">Transmembrane</keyword>
<dbReference type="EMBL" id="CP158568">
    <property type="protein sequence ID" value="XBY43152.1"/>
    <property type="molecule type" value="Genomic_DNA"/>
</dbReference>
<keyword evidence="9 15" id="KW-0249">Electron transport</keyword>
<evidence type="ECO:0000256" key="4">
    <source>
        <dbReference type="ARBA" id="ARBA00022448"/>
    </source>
</evidence>
<dbReference type="SUPFAM" id="SSF49503">
    <property type="entry name" value="Cupredoxins"/>
    <property type="match status" value="1"/>
</dbReference>
<dbReference type="PROSITE" id="PS00078">
    <property type="entry name" value="COX2"/>
    <property type="match status" value="1"/>
</dbReference>
<feature type="transmembrane region" description="Helical" evidence="17">
    <location>
        <begin position="51"/>
        <end position="72"/>
    </location>
</feature>
<evidence type="ECO:0000256" key="5">
    <source>
        <dbReference type="ARBA" id="ARBA00022660"/>
    </source>
</evidence>
<comment type="cofactor">
    <cofactor evidence="16">
        <name>Cu cation</name>
        <dbReference type="ChEBI" id="CHEBI:23378"/>
    </cofactor>
    <text evidence="16">Binds a copper A center.</text>
</comment>
<comment type="catalytic activity">
    <reaction evidence="14 16">
        <text>4 Fe(II)-[cytochrome c] + O2 + 8 H(+)(in) = 4 Fe(III)-[cytochrome c] + 2 H2O + 4 H(+)(out)</text>
        <dbReference type="Rhea" id="RHEA:11436"/>
        <dbReference type="Rhea" id="RHEA-COMP:10350"/>
        <dbReference type="Rhea" id="RHEA-COMP:14399"/>
        <dbReference type="ChEBI" id="CHEBI:15377"/>
        <dbReference type="ChEBI" id="CHEBI:15378"/>
        <dbReference type="ChEBI" id="CHEBI:15379"/>
        <dbReference type="ChEBI" id="CHEBI:29033"/>
        <dbReference type="ChEBI" id="CHEBI:29034"/>
        <dbReference type="EC" id="7.1.1.9"/>
    </reaction>
</comment>
<dbReference type="PRINTS" id="PR01166">
    <property type="entry name" value="CYCOXIDASEII"/>
</dbReference>
<comment type="subcellular location">
    <subcellularLocation>
        <location evidence="15">Cell membrane</location>
        <topology evidence="15">Multi-pass membrane protein</topology>
    </subcellularLocation>
    <subcellularLocation>
        <location evidence="2">Membrane</location>
        <topology evidence="2">Multi-pass membrane protein</topology>
    </subcellularLocation>
</comment>
<dbReference type="RefSeq" id="WP_407048255.1">
    <property type="nucleotide sequence ID" value="NZ_CP158568.1"/>
</dbReference>
<comment type="cofactor">
    <cofactor evidence="1">
        <name>heme</name>
        <dbReference type="ChEBI" id="CHEBI:30413"/>
    </cofactor>
</comment>
<dbReference type="EC" id="7.1.1.9" evidence="16"/>
<evidence type="ECO:0000256" key="1">
    <source>
        <dbReference type="ARBA" id="ARBA00001971"/>
    </source>
</evidence>
<dbReference type="InterPro" id="IPR011759">
    <property type="entry name" value="Cyt_c_oxidase_su2_TM_dom"/>
</dbReference>
<dbReference type="InterPro" id="IPR034210">
    <property type="entry name" value="CcO_II_C"/>
</dbReference>
<dbReference type="GO" id="GO:0016491">
    <property type="term" value="F:oxidoreductase activity"/>
    <property type="evidence" value="ECO:0007669"/>
    <property type="project" value="InterPro"/>
</dbReference>
<dbReference type="Pfam" id="PF02790">
    <property type="entry name" value="COX2_TM"/>
    <property type="match status" value="1"/>
</dbReference>
<evidence type="ECO:0000256" key="11">
    <source>
        <dbReference type="ARBA" id="ARBA00023008"/>
    </source>
</evidence>
<dbReference type="Gene3D" id="2.60.40.420">
    <property type="entry name" value="Cupredoxins - blue copper proteins"/>
    <property type="match status" value="1"/>
</dbReference>
<dbReference type="PROSITE" id="PS50999">
    <property type="entry name" value="COX2_TM"/>
    <property type="match status" value="1"/>
</dbReference>